<feature type="region of interest" description="Disordered" evidence="1">
    <location>
        <begin position="56"/>
        <end position="77"/>
    </location>
</feature>
<organism evidence="2 3">
    <name type="scientific">Variovorax boronicumulans</name>
    <dbReference type="NCBI Taxonomy" id="436515"/>
    <lineage>
        <taxon>Bacteria</taxon>
        <taxon>Pseudomonadati</taxon>
        <taxon>Pseudomonadota</taxon>
        <taxon>Betaproteobacteria</taxon>
        <taxon>Burkholderiales</taxon>
        <taxon>Comamonadaceae</taxon>
        <taxon>Variovorax</taxon>
    </lineage>
</organism>
<accession>A0A250DM00</accession>
<dbReference type="InterPro" id="IPR010982">
    <property type="entry name" value="Lambda_DNA-bd_dom_sf"/>
</dbReference>
<evidence type="ECO:0000313" key="2">
    <source>
        <dbReference type="EMBL" id="ATA55360.1"/>
    </source>
</evidence>
<dbReference type="Proteomes" id="UP000217154">
    <property type="component" value="Chromosome"/>
</dbReference>
<dbReference type="Gene3D" id="1.10.260.40">
    <property type="entry name" value="lambda repressor-like DNA-binding domains"/>
    <property type="match status" value="1"/>
</dbReference>
<dbReference type="AlphaFoldDB" id="A0A250DM00"/>
<gene>
    <name evidence="2" type="ORF">CKY39_20655</name>
</gene>
<sequence>MKKSRALELLGGSVGAAAKSIGRISSAAISQWPEDLPPRIEDRVLAALARKYLPPEMLGDGVGAPGAGARDGSGAHA</sequence>
<evidence type="ECO:0000313" key="3">
    <source>
        <dbReference type="Proteomes" id="UP000217154"/>
    </source>
</evidence>
<dbReference type="KEGG" id="vbo:CKY39_20655"/>
<dbReference type="RefSeq" id="WP_095745733.1">
    <property type="nucleotide sequence ID" value="NZ_CP023284.1"/>
</dbReference>
<dbReference type="EMBL" id="CP023284">
    <property type="protein sequence ID" value="ATA55360.1"/>
    <property type="molecule type" value="Genomic_DNA"/>
</dbReference>
<protein>
    <submittedName>
        <fullName evidence="2">Uncharacterized protein</fullName>
    </submittedName>
</protein>
<reference evidence="2 3" key="1">
    <citation type="submission" date="2017-09" db="EMBL/GenBank/DDBJ databases">
        <title>The diverse metabolic capabilities of V. boronicumulans make it an excellent choice for continued studies on novel biodegradation.</title>
        <authorList>
            <person name="Sun S."/>
        </authorList>
    </citation>
    <scope>NUCLEOTIDE SEQUENCE [LARGE SCALE GENOMIC DNA]</scope>
    <source>
        <strain evidence="2 3">J1</strain>
    </source>
</reference>
<name>A0A250DM00_9BURK</name>
<dbReference type="GO" id="GO:0003677">
    <property type="term" value="F:DNA binding"/>
    <property type="evidence" value="ECO:0007669"/>
    <property type="project" value="InterPro"/>
</dbReference>
<feature type="compositionally biased region" description="Gly residues" evidence="1">
    <location>
        <begin position="60"/>
        <end position="71"/>
    </location>
</feature>
<evidence type="ECO:0000256" key="1">
    <source>
        <dbReference type="SAM" id="MobiDB-lite"/>
    </source>
</evidence>
<proteinExistence type="predicted"/>